<keyword evidence="2" id="KW-0812">Transmembrane</keyword>
<feature type="region of interest" description="Disordered" evidence="1">
    <location>
        <begin position="71"/>
        <end position="90"/>
    </location>
</feature>
<accession>A0A344USA4</accession>
<protein>
    <recommendedName>
        <fullName evidence="3">DUF1707 domain-containing protein</fullName>
    </recommendedName>
</protein>
<evidence type="ECO:0000259" key="3">
    <source>
        <dbReference type="Pfam" id="PF08044"/>
    </source>
</evidence>
<dbReference type="RefSeq" id="WP_181833827.1">
    <property type="nucleotide sequence ID" value="NZ_CP025198.1"/>
</dbReference>
<reference evidence="4 5" key="1">
    <citation type="submission" date="2017-12" db="EMBL/GenBank/DDBJ databases">
        <title>The whole genome sequence of the Acidipropionibacterium virtanenii sp. nov. type strain JS278.</title>
        <authorList>
            <person name="Laine P."/>
            <person name="Deptula P."/>
            <person name="Varmanen P."/>
            <person name="Auvinen P."/>
        </authorList>
    </citation>
    <scope>NUCLEOTIDE SEQUENCE [LARGE SCALE GENOMIC DNA]</scope>
    <source>
        <strain evidence="4 5">JS278</strain>
    </source>
</reference>
<keyword evidence="2" id="KW-1133">Transmembrane helix</keyword>
<dbReference type="AlphaFoldDB" id="A0A344USA4"/>
<sequence>MNELPPSSRYVARAAEPVTDADRSDLNTRLNDAYSEGKIDEPTFREGLDSVYSAVTLGELVPVVERLPARKTYTDPDLGPQSDVAPGELAPHRTLAPSTTLWMAVGGGALVLVLLILAVILVF</sequence>
<proteinExistence type="predicted"/>
<evidence type="ECO:0000313" key="5">
    <source>
        <dbReference type="Proteomes" id="UP000251995"/>
    </source>
</evidence>
<dbReference type="EMBL" id="CP025198">
    <property type="protein sequence ID" value="AXE38152.1"/>
    <property type="molecule type" value="Genomic_DNA"/>
</dbReference>
<dbReference type="Proteomes" id="UP000251995">
    <property type="component" value="Chromosome"/>
</dbReference>
<feature type="transmembrane region" description="Helical" evidence="2">
    <location>
        <begin position="101"/>
        <end position="122"/>
    </location>
</feature>
<feature type="domain" description="DUF1707" evidence="3">
    <location>
        <begin position="18"/>
        <end position="68"/>
    </location>
</feature>
<dbReference type="Pfam" id="PF08044">
    <property type="entry name" value="DUF1707"/>
    <property type="match status" value="1"/>
</dbReference>
<feature type="region of interest" description="Disordered" evidence="1">
    <location>
        <begin position="1"/>
        <end position="34"/>
    </location>
</feature>
<dbReference type="InterPro" id="IPR012551">
    <property type="entry name" value="DUF1707_SHOCT-like"/>
</dbReference>
<name>A0A344USA4_9ACTN</name>
<keyword evidence="5" id="KW-1185">Reference proteome</keyword>
<evidence type="ECO:0000256" key="2">
    <source>
        <dbReference type="SAM" id="Phobius"/>
    </source>
</evidence>
<gene>
    <name evidence="4" type="ORF">JS278_00969</name>
</gene>
<organism evidence="4 5">
    <name type="scientific">Acidipropionibacterium virtanenii</name>
    <dbReference type="NCBI Taxonomy" id="2057246"/>
    <lineage>
        <taxon>Bacteria</taxon>
        <taxon>Bacillati</taxon>
        <taxon>Actinomycetota</taxon>
        <taxon>Actinomycetes</taxon>
        <taxon>Propionibacteriales</taxon>
        <taxon>Propionibacteriaceae</taxon>
        <taxon>Acidipropionibacterium</taxon>
    </lineage>
</organism>
<evidence type="ECO:0000256" key="1">
    <source>
        <dbReference type="SAM" id="MobiDB-lite"/>
    </source>
</evidence>
<evidence type="ECO:0000313" key="4">
    <source>
        <dbReference type="EMBL" id="AXE38152.1"/>
    </source>
</evidence>
<dbReference type="KEGG" id="acij:JS278_00969"/>
<keyword evidence="2" id="KW-0472">Membrane</keyword>